<gene>
    <name evidence="1" type="ORF">K3G42_026699</name>
</gene>
<protein>
    <submittedName>
        <fullName evidence="1">Uncharacterized protein</fullName>
    </submittedName>
</protein>
<name>A0ACB8ET94_9SAUR</name>
<dbReference type="EMBL" id="CM037620">
    <property type="protein sequence ID" value="KAH7995615.1"/>
    <property type="molecule type" value="Genomic_DNA"/>
</dbReference>
<dbReference type="Proteomes" id="UP000827872">
    <property type="component" value="Linkage Group LG07"/>
</dbReference>
<accession>A0ACB8ET94</accession>
<keyword evidence="2" id="KW-1185">Reference proteome</keyword>
<reference evidence="1" key="1">
    <citation type="submission" date="2021-08" db="EMBL/GenBank/DDBJ databases">
        <title>The first chromosome-level gecko genome reveals the dynamic sex chromosomes of Neotropical dwarf geckos (Sphaerodactylidae: Sphaerodactylus).</title>
        <authorList>
            <person name="Pinto B.J."/>
            <person name="Keating S.E."/>
            <person name="Gamble T."/>
        </authorList>
    </citation>
    <scope>NUCLEOTIDE SEQUENCE</scope>
    <source>
        <strain evidence="1">TG3544</strain>
    </source>
</reference>
<evidence type="ECO:0000313" key="2">
    <source>
        <dbReference type="Proteomes" id="UP000827872"/>
    </source>
</evidence>
<comment type="caution">
    <text evidence="1">The sequence shown here is derived from an EMBL/GenBank/DDBJ whole genome shotgun (WGS) entry which is preliminary data.</text>
</comment>
<organism evidence="1 2">
    <name type="scientific">Sphaerodactylus townsendi</name>
    <dbReference type="NCBI Taxonomy" id="933632"/>
    <lineage>
        <taxon>Eukaryota</taxon>
        <taxon>Metazoa</taxon>
        <taxon>Chordata</taxon>
        <taxon>Craniata</taxon>
        <taxon>Vertebrata</taxon>
        <taxon>Euteleostomi</taxon>
        <taxon>Lepidosauria</taxon>
        <taxon>Squamata</taxon>
        <taxon>Bifurcata</taxon>
        <taxon>Gekkota</taxon>
        <taxon>Sphaerodactylidae</taxon>
        <taxon>Sphaerodactylus</taxon>
    </lineage>
</organism>
<sequence length="131" mass="14192">MVNGYHHGTFQLILSDHALLKAQDLARASFLAVARLRHAPPEARHSALAHPKRFRRPGGVSQASQRSFELAGMKHRYPVTTATMRLPPPTLTFSRTSDVAEPGAIPGLNAPAKPAPGKEASEAEHFRNSAN</sequence>
<proteinExistence type="predicted"/>
<evidence type="ECO:0000313" key="1">
    <source>
        <dbReference type="EMBL" id="KAH7995615.1"/>
    </source>
</evidence>